<keyword evidence="2" id="KW-1185">Reference proteome</keyword>
<evidence type="ECO:0000313" key="2">
    <source>
        <dbReference type="Proteomes" id="UP001552299"/>
    </source>
</evidence>
<proteinExistence type="predicted"/>
<organism evidence="1 2">
    <name type="scientific">Dendrobium thyrsiflorum</name>
    <name type="common">Pinecone-like raceme dendrobium</name>
    <name type="synonym">Orchid</name>
    <dbReference type="NCBI Taxonomy" id="117978"/>
    <lineage>
        <taxon>Eukaryota</taxon>
        <taxon>Viridiplantae</taxon>
        <taxon>Streptophyta</taxon>
        <taxon>Embryophyta</taxon>
        <taxon>Tracheophyta</taxon>
        <taxon>Spermatophyta</taxon>
        <taxon>Magnoliopsida</taxon>
        <taxon>Liliopsida</taxon>
        <taxon>Asparagales</taxon>
        <taxon>Orchidaceae</taxon>
        <taxon>Epidendroideae</taxon>
        <taxon>Malaxideae</taxon>
        <taxon>Dendrobiinae</taxon>
        <taxon>Dendrobium</taxon>
    </lineage>
</organism>
<dbReference type="AlphaFoldDB" id="A0ABD0UQZ7"/>
<comment type="caution">
    <text evidence="1">The sequence shown here is derived from an EMBL/GenBank/DDBJ whole genome shotgun (WGS) entry which is preliminary data.</text>
</comment>
<gene>
    <name evidence="1" type="ORF">M5K25_015694</name>
</gene>
<sequence>MVGEWMMNPIKIPWFRHPGPSWSLFYLVRGGSRPNLTEGFLSVAMGFTAFGEHTGAGHNHYIVVPFGGKITRFRGPRVITVYPAVPFYGKTIGYRTHTTSLLVGDYLRMDPNGGGMDDEPDQDPMVPSSWAIVVPVLFSQRRHIGLFEKTVQIISIFEMIGIADGGGMDDEPDQDPMVPSSWAIVVPVLFSQRRKSTKPDRRILVGSHGLHRLRVSYRLGVECLFAAKPSVIGHIPHPY</sequence>
<name>A0ABD0UQZ7_DENTH</name>
<accession>A0ABD0UQZ7</accession>
<protein>
    <submittedName>
        <fullName evidence="1">Uncharacterized protein</fullName>
    </submittedName>
</protein>
<dbReference type="EMBL" id="JANQDX010000012">
    <property type="protein sequence ID" value="KAL0915288.1"/>
    <property type="molecule type" value="Genomic_DNA"/>
</dbReference>
<evidence type="ECO:0000313" key="1">
    <source>
        <dbReference type="EMBL" id="KAL0915288.1"/>
    </source>
</evidence>
<reference evidence="1 2" key="1">
    <citation type="journal article" date="2024" name="Plant Biotechnol. J.">
        <title>Dendrobium thyrsiflorum genome and its molecular insights into genes involved in important horticultural traits.</title>
        <authorList>
            <person name="Chen B."/>
            <person name="Wang J.Y."/>
            <person name="Zheng P.J."/>
            <person name="Li K.L."/>
            <person name="Liang Y.M."/>
            <person name="Chen X.F."/>
            <person name="Zhang C."/>
            <person name="Zhao X."/>
            <person name="He X."/>
            <person name="Zhang G.Q."/>
            <person name="Liu Z.J."/>
            <person name="Xu Q."/>
        </authorList>
    </citation>
    <scope>NUCLEOTIDE SEQUENCE [LARGE SCALE GENOMIC DNA]</scope>
    <source>
        <strain evidence="1">GZMU011</strain>
    </source>
</reference>
<dbReference type="Proteomes" id="UP001552299">
    <property type="component" value="Unassembled WGS sequence"/>
</dbReference>